<proteinExistence type="predicted"/>
<evidence type="ECO:0000313" key="2">
    <source>
        <dbReference type="EMBL" id="SCM74903.1"/>
    </source>
</evidence>
<dbReference type="AlphaFoldDB" id="A0A212LBF4"/>
<accession>A0A212LBF4</accession>
<gene>
    <name evidence="2" type="ORF">KL86DES1_22227</name>
    <name evidence="3" type="ORF">KL86DES1_22305</name>
</gene>
<keyword evidence="1" id="KW-0175">Coiled coil</keyword>
<organism evidence="2">
    <name type="scientific">uncultured Desulfovibrio sp</name>
    <dbReference type="NCBI Taxonomy" id="167968"/>
    <lineage>
        <taxon>Bacteria</taxon>
        <taxon>Pseudomonadati</taxon>
        <taxon>Thermodesulfobacteriota</taxon>
        <taxon>Desulfovibrionia</taxon>
        <taxon>Desulfovibrionales</taxon>
        <taxon>Desulfovibrionaceae</taxon>
        <taxon>Desulfovibrio</taxon>
        <taxon>environmental samples</taxon>
    </lineage>
</organism>
<evidence type="ECO:0000313" key="3">
    <source>
        <dbReference type="EMBL" id="SCM75033.1"/>
    </source>
</evidence>
<reference evidence="2" key="1">
    <citation type="submission" date="2016-08" db="EMBL/GenBank/DDBJ databases">
        <authorList>
            <person name="Seilhamer J.J."/>
        </authorList>
    </citation>
    <scope>NUCLEOTIDE SEQUENCE</scope>
    <source>
        <strain evidence="2">86-1</strain>
    </source>
</reference>
<feature type="coiled-coil region" evidence="1">
    <location>
        <begin position="12"/>
        <end position="39"/>
    </location>
</feature>
<sequence length="86" mass="9661">MTGAIFNGWGLLTLAEKKITTLHREITALSERKDSMEAQSAPLWATFKGLEPYQSEGKDYLLTPEGWTITHGGTLGKQKAWRIVRK</sequence>
<protein>
    <submittedName>
        <fullName evidence="2">Uncharacterized protein</fullName>
    </submittedName>
</protein>
<name>A0A212LBF4_9BACT</name>
<evidence type="ECO:0000256" key="1">
    <source>
        <dbReference type="SAM" id="Coils"/>
    </source>
</evidence>
<dbReference type="EMBL" id="FMJC01000002">
    <property type="protein sequence ID" value="SCM75033.1"/>
    <property type="molecule type" value="Genomic_DNA"/>
</dbReference>
<dbReference type="EMBL" id="FMJC01000002">
    <property type="protein sequence ID" value="SCM74903.1"/>
    <property type="molecule type" value="Genomic_DNA"/>
</dbReference>